<evidence type="ECO:0000313" key="2">
    <source>
        <dbReference type="Proteomes" id="UP000659344"/>
    </source>
</evidence>
<keyword evidence="2" id="KW-1185">Reference proteome</keyword>
<dbReference type="Proteomes" id="UP000659344">
    <property type="component" value="Unassembled WGS sequence"/>
</dbReference>
<accession>A0ABQ1YAJ0</accession>
<protein>
    <submittedName>
        <fullName evidence="1">Uncharacterized protein</fullName>
    </submittedName>
</protein>
<comment type="caution">
    <text evidence="1">The sequence shown here is derived from an EMBL/GenBank/DDBJ whole genome shotgun (WGS) entry which is preliminary data.</text>
</comment>
<dbReference type="RefSeq" id="WP_188536901.1">
    <property type="nucleotide sequence ID" value="NZ_BMFT01000001.1"/>
</dbReference>
<sequence>MNTLAKLTKIDVSIDLGQPVQEITDITSLIINAHPGRQLEILQAVDQHIGDAMAALEKAQQPVEENTETDSAE</sequence>
<evidence type="ECO:0000313" key="1">
    <source>
        <dbReference type="EMBL" id="GGH17423.1"/>
    </source>
</evidence>
<proteinExistence type="predicted"/>
<gene>
    <name evidence="1" type="ORF">GCM10008013_12750</name>
</gene>
<reference evidence="2" key="1">
    <citation type="journal article" date="2019" name="Int. J. Syst. Evol. Microbiol.">
        <title>The Global Catalogue of Microorganisms (GCM) 10K type strain sequencing project: providing services to taxonomists for standard genome sequencing and annotation.</title>
        <authorList>
            <consortium name="The Broad Institute Genomics Platform"/>
            <consortium name="The Broad Institute Genome Sequencing Center for Infectious Disease"/>
            <person name="Wu L."/>
            <person name="Ma J."/>
        </authorList>
    </citation>
    <scope>NUCLEOTIDE SEQUENCE [LARGE SCALE GENOMIC DNA]</scope>
    <source>
        <strain evidence="2">CGMCC 1.12769</strain>
    </source>
</reference>
<dbReference type="EMBL" id="BMFT01000001">
    <property type="protein sequence ID" value="GGH17423.1"/>
    <property type="molecule type" value="Genomic_DNA"/>
</dbReference>
<organism evidence="1 2">
    <name type="scientific">Paenibacillus segetis</name>
    <dbReference type="NCBI Taxonomy" id="1325360"/>
    <lineage>
        <taxon>Bacteria</taxon>
        <taxon>Bacillati</taxon>
        <taxon>Bacillota</taxon>
        <taxon>Bacilli</taxon>
        <taxon>Bacillales</taxon>
        <taxon>Paenibacillaceae</taxon>
        <taxon>Paenibacillus</taxon>
    </lineage>
</organism>
<name>A0ABQ1YAJ0_9BACL</name>